<evidence type="ECO:0000256" key="1">
    <source>
        <dbReference type="ARBA" id="ARBA00022722"/>
    </source>
</evidence>
<dbReference type="EMBL" id="CP118615">
    <property type="protein sequence ID" value="WDZ86790.1"/>
    <property type="molecule type" value="Genomic_DNA"/>
</dbReference>
<organism evidence="6 7">
    <name type="scientific">Micromonospora cathayae</name>
    <dbReference type="NCBI Taxonomy" id="3028804"/>
    <lineage>
        <taxon>Bacteria</taxon>
        <taxon>Bacillati</taxon>
        <taxon>Actinomycetota</taxon>
        <taxon>Actinomycetes</taxon>
        <taxon>Micromonosporales</taxon>
        <taxon>Micromonosporaceae</taxon>
        <taxon>Micromonospora</taxon>
    </lineage>
</organism>
<keyword evidence="7" id="KW-1185">Reference proteome</keyword>
<keyword evidence="2" id="KW-0479">Metal-binding</keyword>
<evidence type="ECO:0000256" key="3">
    <source>
        <dbReference type="ARBA" id="ARBA00022801"/>
    </source>
</evidence>
<evidence type="ECO:0000259" key="5">
    <source>
        <dbReference type="Pfam" id="PF13470"/>
    </source>
</evidence>
<dbReference type="InterPro" id="IPR029060">
    <property type="entry name" value="PIN-like_dom_sf"/>
</dbReference>
<proteinExistence type="predicted"/>
<dbReference type="RefSeq" id="WP_275033641.1">
    <property type="nucleotide sequence ID" value="NZ_CP118615.1"/>
</dbReference>
<dbReference type="Proteomes" id="UP001219605">
    <property type="component" value="Chromosome"/>
</dbReference>
<dbReference type="InterPro" id="IPR002716">
    <property type="entry name" value="PIN_dom"/>
</dbReference>
<dbReference type="SUPFAM" id="SSF88723">
    <property type="entry name" value="PIN domain-like"/>
    <property type="match status" value="1"/>
</dbReference>
<keyword evidence="4" id="KW-0460">Magnesium</keyword>
<dbReference type="Pfam" id="PF13470">
    <property type="entry name" value="PIN_3"/>
    <property type="match status" value="1"/>
</dbReference>
<accession>A0ABY7ZV61</accession>
<keyword evidence="1" id="KW-0540">Nuclease</keyword>
<feature type="domain" description="PIN" evidence="5">
    <location>
        <begin position="8"/>
        <end position="115"/>
    </location>
</feature>
<keyword evidence="3" id="KW-0378">Hydrolase</keyword>
<evidence type="ECO:0000313" key="7">
    <source>
        <dbReference type="Proteomes" id="UP001219605"/>
    </source>
</evidence>
<sequence>MVPAPLLVFLDANVLFSRTLRDWISLSAIASGCLAYDLRCSEDVLAEWMYRMRRKRPELSEQAVGGQRRRFVEAFPHGLVTGYSPEAVPCPPDPDDRHVLAAAVHGQVDVLVTNDGRGTGAFPAHCLPDGLEVWTADELLNWVADGSMELVRRVLGIQLAYYRRTIVAADRDEAGMIAHLRKAGASRFASRLEKAVDQEGDGGIGAPPPPPP</sequence>
<evidence type="ECO:0000256" key="4">
    <source>
        <dbReference type="ARBA" id="ARBA00022842"/>
    </source>
</evidence>
<reference evidence="6 7" key="1">
    <citation type="submission" date="2023-02" db="EMBL/GenBank/DDBJ databases">
        <authorList>
            <person name="Mo P."/>
        </authorList>
    </citation>
    <scope>NUCLEOTIDE SEQUENCE [LARGE SCALE GENOMIC DNA]</scope>
    <source>
        <strain evidence="6 7">HUAS 3</strain>
    </source>
</reference>
<evidence type="ECO:0000256" key="2">
    <source>
        <dbReference type="ARBA" id="ARBA00022723"/>
    </source>
</evidence>
<evidence type="ECO:0000313" key="6">
    <source>
        <dbReference type="EMBL" id="WDZ86790.1"/>
    </source>
</evidence>
<gene>
    <name evidence="6" type="ORF">PVK37_10530</name>
</gene>
<protein>
    <submittedName>
        <fullName evidence="6">PIN domain-containing protein</fullName>
    </submittedName>
</protein>
<name>A0ABY7ZV61_9ACTN</name>